<evidence type="ECO:0000313" key="10">
    <source>
        <dbReference type="Proteomes" id="UP000429232"/>
    </source>
</evidence>
<dbReference type="GO" id="GO:0003899">
    <property type="term" value="F:DNA-directed RNA polymerase activity"/>
    <property type="evidence" value="ECO:0007669"/>
    <property type="project" value="UniProtKB-EC"/>
</dbReference>
<comment type="similarity">
    <text evidence="1">Belongs to the RNA polymerase subunit omega family.</text>
</comment>
<dbReference type="InterPro" id="IPR006110">
    <property type="entry name" value="Pol_omega/Rpo6/RPB6"/>
</dbReference>
<dbReference type="Gene3D" id="3.90.940.10">
    <property type="match status" value="1"/>
</dbReference>
<evidence type="ECO:0000256" key="6">
    <source>
        <dbReference type="ARBA" id="ARBA00029924"/>
    </source>
</evidence>
<dbReference type="GO" id="GO:0000428">
    <property type="term" value="C:DNA-directed RNA polymerase complex"/>
    <property type="evidence" value="ECO:0007669"/>
    <property type="project" value="UniProtKB-KW"/>
</dbReference>
<evidence type="ECO:0000313" key="9">
    <source>
        <dbReference type="EMBL" id="QQL49233.1"/>
    </source>
</evidence>
<evidence type="ECO:0000256" key="7">
    <source>
        <dbReference type="ARBA" id="ARBA00030998"/>
    </source>
</evidence>
<keyword evidence="10" id="KW-1185">Reference proteome</keyword>
<reference evidence="9 10" key="1">
    <citation type="submission" date="2020-12" db="EMBL/GenBank/DDBJ databases">
        <title>HMF7856_wgs.fasta genome submission.</title>
        <authorList>
            <person name="Kang H."/>
            <person name="Kim H."/>
            <person name="Joh K."/>
        </authorList>
    </citation>
    <scope>NUCLEOTIDE SEQUENCE [LARGE SCALE GENOMIC DNA]</scope>
    <source>
        <strain evidence="9 10">HMF7856</strain>
    </source>
</reference>
<accession>A0A6I4I2T1</accession>
<evidence type="ECO:0000256" key="1">
    <source>
        <dbReference type="ARBA" id="ARBA00006711"/>
    </source>
</evidence>
<keyword evidence="4 9" id="KW-0240">DNA-directed RNA polymerase</keyword>
<evidence type="ECO:0000256" key="4">
    <source>
        <dbReference type="ARBA" id="ARBA00022478"/>
    </source>
</evidence>
<dbReference type="InterPro" id="IPR036161">
    <property type="entry name" value="RPB6/omega-like_sf"/>
</dbReference>
<dbReference type="GO" id="GO:0006351">
    <property type="term" value="P:DNA-templated transcription"/>
    <property type="evidence" value="ECO:0007669"/>
    <property type="project" value="InterPro"/>
</dbReference>
<gene>
    <name evidence="9" type="ORF">GO620_013785</name>
</gene>
<dbReference type="AlphaFoldDB" id="A0A6I4I2T1"/>
<evidence type="ECO:0000256" key="8">
    <source>
        <dbReference type="ARBA" id="ARBA00048552"/>
    </source>
</evidence>
<protein>
    <recommendedName>
        <fullName evidence="3">DNA-directed RNA polymerase subunit omega</fullName>
        <ecNumber evidence="2">2.7.7.6</ecNumber>
    </recommendedName>
    <alternativeName>
        <fullName evidence="7">RNA polymerase omega subunit</fullName>
    </alternativeName>
    <alternativeName>
        <fullName evidence="6">Transcriptase subunit omega</fullName>
    </alternativeName>
</protein>
<name>A0A6I4I2T1_9SPHI</name>
<dbReference type="SUPFAM" id="SSF63562">
    <property type="entry name" value="RPB6/omega subunit-like"/>
    <property type="match status" value="1"/>
</dbReference>
<sequence>MSTPNSKHTVAGSTVTRDLRDLDRSTDNIYESIVIMSKRANQISNNIKEELHQKLSEFASANDNLEEVFENREQIEISKHYEKMPKPTLVAINEFLEEKVYYRNPQKDALNEGL</sequence>
<dbReference type="EMBL" id="CP066775">
    <property type="protein sequence ID" value="QQL49233.1"/>
    <property type="molecule type" value="Genomic_DNA"/>
</dbReference>
<evidence type="ECO:0000256" key="5">
    <source>
        <dbReference type="ARBA" id="ARBA00023163"/>
    </source>
</evidence>
<dbReference type="GO" id="GO:0003677">
    <property type="term" value="F:DNA binding"/>
    <property type="evidence" value="ECO:0007669"/>
    <property type="project" value="InterPro"/>
</dbReference>
<dbReference type="SMART" id="SM01409">
    <property type="entry name" value="RNA_pol_Rpb6"/>
    <property type="match status" value="1"/>
</dbReference>
<evidence type="ECO:0000256" key="2">
    <source>
        <dbReference type="ARBA" id="ARBA00012418"/>
    </source>
</evidence>
<evidence type="ECO:0000256" key="3">
    <source>
        <dbReference type="ARBA" id="ARBA00013725"/>
    </source>
</evidence>
<keyword evidence="5" id="KW-0804">Transcription</keyword>
<proteinExistence type="inferred from homology"/>
<dbReference type="Pfam" id="PF01192">
    <property type="entry name" value="RNA_pol_Rpb6"/>
    <property type="match status" value="1"/>
</dbReference>
<dbReference type="RefSeq" id="WP_157526991.1">
    <property type="nucleotide sequence ID" value="NZ_CP066775.1"/>
</dbReference>
<comment type="catalytic activity">
    <reaction evidence="8">
        <text>RNA(n) + a ribonucleoside 5'-triphosphate = RNA(n+1) + diphosphate</text>
        <dbReference type="Rhea" id="RHEA:21248"/>
        <dbReference type="Rhea" id="RHEA-COMP:14527"/>
        <dbReference type="Rhea" id="RHEA-COMP:17342"/>
        <dbReference type="ChEBI" id="CHEBI:33019"/>
        <dbReference type="ChEBI" id="CHEBI:61557"/>
        <dbReference type="ChEBI" id="CHEBI:140395"/>
        <dbReference type="EC" id="2.7.7.6"/>
    </reaction>
</comment>
<organism evidence="9 10">
    <name type="scientific">Mucilaginibacter ginkgonis</name>
    <dbReference type="NCBI Taxonomy" id="2682091"/>
    <lineage>
        <taxon>Bacteria</taxon>
        <taxon>Pseudomonadati</taxon>
        <taxon>Bacteroidota</taxon>
        <taxon>Sphingobacteriia</taxon>
        <taxon>Sphingobacteriales</taxon>
        <taxon>Sphingobacteriaceae</taxon>
        <taxon>Mucilaginibacter</taxon>
    </lineage>
</organism>
<dbReference type="EC" id="2.7.7.6" evidence="2"/>
<dbReference type="Proteomes" id="UP000429232">
    <property type="component" value="Chromosome"/>
</dbReference>
<dbReference type="KEGG" id="mgik:GO620_013785"/>